<evidence type="ECO:0000256" key="1">
    <source>
        <dbReference type="SAM" id="MobiDB-lite"/>
    </source>
</evidence>
<sequence length="108" mass="11971">MAMDASELGRWTRFAVKGGIRKCTAQQDCIAEHQEDLMLMKDDEILVLMQISGYVDLFLGYCEGVGGNFHGRTPCAYTRRTTQPRVESGVEKLEREDPVPACGLDDAG</sequence>
<protein>
    <recommendedName>
        <fullName evidence="4">SH3 domain-containing protein</fullName>
    </recommendedName>
</protein>
<dbReference type="OrthoDB" id="159449at2759"/>
<dbReference type="STRING" id="1328759.A0A5C2RYQ8"/>
<organism evidence="2 3">
    <name type="scientific">Lentinus tigrinus ALCF2SS1-6</name>
    <dbReference type="NCBI Taxonomy" id="1328759"/>
    <lineage>
        <taxon>Eukaryota</taxon>
        <taxon>Fungi</taxon>
        <taxon>Dikarya</taxon>
        <taxon>Basidiomycota</taxon>
        <taxon>Agaricomycotina</taxon>
        <taxon>Agaricomycetes</taxon>
        <taxon>Polyporales</taxon>
        <taxon>Polyporaceae</taxon>
        <taxon>Lentinus</taxon>
    </lineage>
</organism>
<dbReference type="SUPFAM" id="SSF50044">
    <property type="entry name" value="SH3-domain"/>
    <property type="match status" value="1"/>
</dbReference>
<feature type="compositionally biased region" description="Basic and acidic residues" evidence="1">
    <location>
        <begin position="88"/>
        <end position="98"/>
    </location>
</feature>
<dbReference type="InterPro" id="IPR036028">
    <property type="entry name" value="SH3-like_dom_sf"/>
</dbReference>
<evidence type="ECO:0008006" key="4">
    <source>
        <dbReference type="Google" id="ProtNLM"/>
    </source>
</evidence>
<dbReference type="EMBL" id="ML122289">
    <property type="protein sequence ID" value="RPD56213.1"/>
    <property type="molecule type" value="Genomic_DNA"/>
</dbReference>
<evidence type="ECO:0000313" key="3">
    <source>
        <dbReference type="Proteomes" id="UP000313359"/>
    </source>
</evidence>
<dbReference type="AlphaFoldDB" id="A0A5C2RYQ8"/>
<gene>
    <name evidence="2" type="ORF">L227DRAFT_281241</name>
</gene>
<name>A0A5C2RYQ8_9APHY</name>
<keyword evidence="3" id="KW-1185">Reference proteome</keyword>
<feature type="region of interest" description="Disordered" evidence="1">
    <location>
        <begin position="82"/>
        <end position="108"/>
    </location>
</feature>
<dbReference type="Proteomes" id="UP000313359">
    <property type="component" value="Unassembled WGS sequence"/>
</dbReference>
<proteinExistence type="predicted"/>
<reference evidence="2" key="1">
    <citation type="journal article" date="2018" name="Genome Biol. Evol.">
        <title>Genomics and development of Lentinus tigrinus, a white-rot wood-decaying mushroom with dimorphic fruiting bodies.</title>
        <authorList>
            <person name="Wu B."/>
            <person name="Xu Z."/>
            <person name="Knudson A."/>
            <person name="Carlson A."/>
            <person name="Chen N."/>
            <person name="Kovaka S."/>
            <person name="LaButti K."/>
            <person name="Lipzen A."/>
            <person name="Pennachio C."/>
            <person name="Riley R."/>
            <person name="Schakwitz W."/>
            <person name="Umezawa K."/>
            <person name="Ohm R.A."/>
            <person name="Grigoriev I.V."/>
            <person name="Nagy L.G."/>
            <person name="Gibbons J."/>
            <person name="Hibbett D."/>
        </authorList>
    </citation>
    <scope>NUCLEOTIDE SEQUENCE [LARGE SCALE GENOMIC DNA]</scope>
    <source>
        <strain evidence="2">ALCF2SS1-6</strain>
    </source>
</reference>
<accession>A0A5C2RYQ8</accession>
<evidence type="ECO:0000313" key="2">
    <source>
        <dbReference type="EMBL" id="RPD56213.1"/>
    </source>
</evidence>